<proteinExistence type="predicted"/>
<feature type="domain" description="Integrase core" evidence="2">
    <location>
        <begin position="155"/>
        <end position="237"/>
    </location>
</feature>
<protein>
    <recommendedName>
        <fullName evidence="2">Integrase core domain-containing protein</fullName>
    </recommendedName>
</protein>
<feature type="non-terminal residue" evidence="3">
    <location>
        <position position="347"/>
    </location>
</feature>
<feature type="non-terminal residue" evidence="3">
    <location>
        <position position="1"/>
    </location>
</feature>
<gene>
    <name evidence="3" type="ORF">PEVE_00042479</name>
</gene>
<reference evidence="3 4" key="1">
    <citation type="submission" date="2022-05" db="EMBL/GenBank/DDBJ databases">
        <authorList>
            <consortium name="Genoscope - CEA"/>
            <person name="William W."/>
        </authorList>
    </citation>
    <scope>NUCLEOTIDE SEQUENCE [LARGE SCALE GENOMIC DNA]</scope>
</reference>
<dbReference type="PANTHER" id="PTHR46791:SF5">
    <property type="entry name" value="CLR5 DOMAIN-CONTAINING PROTEIN-RELATED"/>
    <property type="match status" value="1"/>
</dbReference>
<sequence>DLESLLRQLQYLLNRWEMLAIRASSCTTVRPIRTLPGLSGPINQRAGRPAYEISTHQLEFLRNRMRFNWSQISRMLLVSRTTLWRRIRNLESFSSRHHYTAITDSDLDELIRGLRQGFPNSGISMMLGHLRSRNIFVQRQRVRESLVRTDPAGSAMRWFNTITRLRSDKGGENLDVARAMLRHRGLNRGSMIAGLSVHNQRIERLWRDVFIGVGHFFYTLFYQMEENGILESTSVIDLFFEAWNNHPVCTEGHWTPCQIWVNGVISQDNSGNTAVRDIFHDNSQPDELYGEDPTGPAPNEFDLGSVDVPDTNIPLTDTELGAISHIQPLSVSDNYGVDLYLETRQLI</sequence>
<dbReference type="PANTHER" id="PTHR46791">
    <property type="entry name" value="EXPRESSED PROTEIN"/>
    <property type="match status" value="1"/>
</dbReference>
<dbReference type="InterPro" id="IPR058913">
    <property type="entry name" value="Integrase_dom_put"/>
</dbReference>
<accession>A0ABN8PET5</accession>
<dbReference type="EMBL" id="CALNXI010000836">
    <property type="protein sequence ID" value="CAH3142429.1"/>
    <property type="molecule type" value="Genomic_DNA"/>
</dbReference>
<evidence type="ECO:0000256" key="1">
    <source>
        <dbReference type="SAM" id="MobiDB-lite"/>
    </source>
</evidence>
<name>A0ABN8PET5_9CNID</name>
<dbReference type="Pfam" id="PF24764">
    <property type="entry name" value="rva_4"/>
    <property type="match status" value="1"/>
</dbReference>
<feature type="region of interest" description="Disordered" evidence="1">
    <location>
        <begin position="282"/>
        <end position="302"/>
    </location>
</feature>
<dbReference type="Proteomes" id="UP001159427">
    <property type="component" value="Unassembled WGS sequence"/>
</dbReference>
<evidence type="ECO:0000259" key="2">
    <source>
        <dbReference type="Pfam" id="PF24764"/>
    </source>
</evidence>
<keyword evidence="4" id="KW-1185">Reference proteome</keyword>
<organism evidence="3 4">
    <name type="scientific">Porites evermanni</name>
    <dbReference type="NCBI Taxonomy" id="104178"/>
    <lineage>
        <taxon>Eukaryota</taxon>
        <taxon>Metazoa</taxon>
        <taxon>Cnidaria</taxon>
        <taxon>Anthozoa</taxon>
        <taxon>Hexacorallia</taxon>
        <taxon>Scleractinia</taxon>
        <taxon>Fungiina</taxon>
        <taxon>Poritidae</taxon>
        <taxon>Porites</taxon>
    </lineage>
</organism>
<comment type="caution">
    <text evidence="3">The sequence shown here is derived from an EMBL/GenBank/DDBJ whole genome shotgun (WGS) entry which is preliminary data.</text>
</comment>
<evidence type="ECO:0000313" key="4">
    <source>
        <dbReference type="Proteomes" id="UP001159427"/>
    </source>
</evidence>
<evidence type="ECO:0000313" key="3">
    <source>
        <dbReference type="EMBL" id="CAH3142429.1"/>
    </source>
</evidence>